<comment type="caution">
    <text evidence="2">The sequence shown here is derived from an EMBL/GenBank/DDBJ whole genome shotgun (WGS) entry which is preliminary data.</text>
</comment>
<dbReference type="InterPro" id="IPR006626">
    <property type="entry name" value="PbH1"/>
</dbReference>
<evidence type="ECO:0000259" key="1">
    <source>
        <dbReference type="PROSITE" id="PS50853"/>
    </source>
</evidence>
<feature type="domain" description="Fibronectin type-III" evidence="1">
    <location>
        <begin position="617"/>
        <end position="707"/>
    </location>
</feature>
<dbReference type="InterPro" id="IPR003961">
    <property type="entry name" value="FN3_dom"/>
</dbReference>
<dbReference type="SMART" id="SM00060">
    <property type="entry name" value="FN3"/>
    <property type="match status" value="3"/>
</dbReference>
<reference evidence="2 3" key="1">
    <citation type="submission" date="2018-07" db="EMBL/GenBank/DDBJ databases">
        <title>Genomic Encyclopedia of Type Strains, Phase IV (KMG-IV): sequencing the most valuable type-strain genomes for metagenomic binning, comparative biology and taxonomic classification.</title>
        <authorList>
            <person name="Goeker M."/>
        </authorList>
    </citation>
    <scope>NUCLEOTIDE SEQUENCE [LARGE SCALE GENOMIC DNA]</scope>
    <source>
        <strain evidence="2 3">DSM 21410</strain>
    </source>
</reference>
<dbReference type="Gene3D" id="2.160.20.10">
    <property type="entry name" value="Single-stranded right-handed beta-helix, Pectin lyase-like"/>
    <property type="match status" value="2"/>
</dbReference>
<dbReference type="InterPro" id="IPR036116">
    <property type="entry name" value="FN3_sf"/>
</dbReference>
<dbReference type="InterPro" id="IPR012334">
    <property type="entry name" value="Pectin_lyas_fold"/>
</dbReference>
<dbReference type="RefSeq" id="WP_114365907.1">
    <property type="nucleotide sequence ID" value="NZ_BHZF01000001.1"/>
</dbReference>
<name>A0A369A916_9FLAO</name>
<dbReference type="Gene3D" id="2.60.40.10">
    <property type="entry name" value="Immunoglobulins"/>
    <property type="match status" value="3"/>
</dbReference>
<protein>
    <submittedName>
        <fullName evidence="2">Fibronectin type III domain protein</fullName>
    </submittedName>
</protein>
<dbReference type="EMBL" id="QPJS01000001">
    <property type="protein sequence ID" value="RCX05621.1"/>
    <property type="molecule type" value="Genomic_DNA"/>
</dbReference>
<evidence type="ECO:0000313" key="3">
    <source>
        <dbReference type="Proteomes" id="UP000253517"/>
    </source>
</evidence>
<feature type="domain" description="Fibronectin type-III" evidence="1">
    <location>
        <begin position="51"/>
        <end position="141"/>
    </location>
</feature>
<sequence>MSNQNFVPQSQIINNIGFNANALVPTDINGVVRGSSPDPGAYEFIPGNCVVPSNVLFSNIQSSSVAINWSENGISTSWEVEYGIKGFTQGTGTLISNISTKPFTLTGLNELTEYDVYVRSNCGANNYTVWSRAFSFRTICSGALAGNYTINKNAASSATNFTSFETAIKKLIDCGVSGHVVFDVVAGSGPYNERLEIPEIGGASSAATITFNGNGNTLEFNPNATFNYIVYLNGADHIIFDSLKIKSLNSQYGMGFLLNNQADSNVIRKCVFDFSSVTSYINSTGIAMSNSTSSSIFQGQVGSYNLFEKNTFIAANSTSIDRGITIYGNSSTAAIGNIIRGNKLENIVSRAIDIVFCVQCLIEDNEINNSAFSNSSNPYRAINSSNTSSGTIIRNNLINRLFGNISVSNTKAISGIYIQSGGGTSSNPLFIYNNILHLHGGSGTYTGIFIGGNHIRAYHNTIIITSPGNSGNSDAIEMTSNIGIVVQNNILFIDRDGTGYKVGIRFPFTNMGSSSFNHNVFYIKPVANASIGVGFFNGQYRNTLSDWQTATNQDANSVETDPVFVDLAAFDYTPSTASINNIGTNLLSTVSNDFFKVARTATPDPGAIEFTPSGCVVPSNLNASSISATSAQLGWTENGNSTVWEIEYGIQGFSQGTGTVLQNINTNPYTLTGLTELTNYSFYVRSVCPNNQFTAWVGPFDFSTVCGTPLNGSYTINQNIASSATNFTSFSDLAFRLNNCGVAGPVNIEVVAGTGPYTEKFHLNQISGTSATNTITINGNGNTLQYNTVANDRIVIYLNGTDRVTIDSLTIACTSNNYFVGVQFNNEADYNVFKRCTINFNTITTATQTHGIVFSSSTTLSNGTGNNGNYNLIEDNTLIANGPKITQGFSIYGQNNAPVKENIFRNNKILNTTSQGIIIAHCEDCSIEGNEFNREAIASGSSHSAITISGPMSGSIIRNNLMHNFLEVSPTSFSSMLGISVESGGTSAKPLLIYNNIVDINNGNAINTAIRVLAANVHVFHNTLNIRGSQSTSGSSYGLRTSSLTNVLFRNNIVYIDRSGNGLRYGVELASSSIGGFEASNNVYFINPSTATDFGVGFFANQKRETLSDWQTATAQDSNSVQNNPNYSDVPNKDFTPTSGALDNIGLNLTAIVPTDFNGTTRSNTPDPGAIEFGGLQCSDPSNLSASNITSTSAQLNWTENGTANQWQIEWGIVGFSQGNGNLINPVSSNPYTLTGLSAGFTYSYYVRSICASNTFSGWVGPFTFTAPQIAVTIPSLHTFEQDAEGWITANQSNGWFRGQATAYEGSYGLYISNNNGVNNQYDITQASVSHAYRDLNFNTNQECYIRFMWRGVGQVNADRLRVWLVPVTYTPEAGTQITPLGSAPTGRIQLSDNLSNEANFTVFLYEMPSAYHNQVVRIVLEWINDASAGNQPPVAIDNFEINIFNRWTGDALNGDWNSPGNWFGNSIPTSQSSILFPTGRPSYPTITNYIEARDIISRANAPIQVQPTSGLHVKGLLRTEALISLNANSTGYANLIQNQVEGQGQIQRQMYLVEGLPNPAINDGGSNNGRWFSIGSPMEVNINQLQVTPALFPQGTYLSMECPDQRLRVTGCTI</sequence>
<evidence type="ECO:0000313" key="2">
    <source>
        <dbReference type="EMBL" id="RCX05621.1"/>
    </source>
</evidence>
<dbReference type="SUPFAM" id="SSF49265">
    <property type="entry name" value="Fibronectin type III"/>
    <property type="match status" value="2"/>
</dbReference>
<dbReference type="CDD" id="cd00063">
    <property type="entry name" value="FN3"/>
    <property type="match status" value="3"/>
</dbReference>
<keyword evidence="3" id="KW-1185">Reference proteome</keyword>
<organism evidence="2 3">
    <name type="scientific">Schleiferia thermophila</name>
    <dbReference type="NCBI Taxonomy" id="884107"/>
    <lineage>
        <taxon>Bacteria</taxon>
        <taxon>Pseudomonadati</taxon>
        <taxon>Bacteroidota</taxon>
        <taxon>Flavobacteriia</taxon>
        <taxon>Flavobacteriales</taxon>
        <taxon>Schleiferiaceae</taxon>
        <taxon>Schleiferia</taxon>
    </lineage>
</organism>
<dbReference type="Pfam" id="PF00041">
    <property type="entry name" value="fn3"/>
    <property type="match status" value="3"/>
</dbReference>
<dbReference type="InterPro" id="IPR011050">
    <property type="entry name" value="Pectin_lyase_fold/virulence"/>
</dbReference>
<dbReference type="SUPFAM" id="SSF51126">
    <property type="entry name" value="Pectin lyase-like"/>
    <property type="match status" value="2"/>
</dbReference>
<gene>
    <name evidence="2" type="ORF">DES35_101909</name>
</gene>
<dbReference type="PROSITE" id="PS50853">
    <property type="entry name" value="FN3"/>
    <property type="match status" value="3"/>
</dbReference>
<dbReference type="InterPro" id="IPR013783">
    <property type="entry name" value="Ig-like_fold"/>
</dbReference>
<dbReference type="Proteomes" id="UP000253517">
    <property type="component" value="Unassembled WGS sequence"/>
</dbReference>
<accession>A0A369A916</accession>
<dbReference type="SMART" id="SM00710">
    <property type="entry name" value="PbH1"/>
    <property type="match status" value="15"/>
</dbReference>
<feature type="domain" description="Fibronectin type-III" evidence="1">
    <location>
        <begin position="1180"/>
        <end position="1270"/>
    </location>
</feature>
<proteinExistence type="predicted"/>